<feature type="compositionally biased region" description="Basic residues" evidence="1">
    <location>
        <begin position="18"/>
        <end position="60"/>
    </location>
</feature>
<dbReference type="EMBL" id="MF173066">
    <property type="protein sequence ID" value="ASU08509.1"/>
    <property type="molecule type" value="Genomic_DNA"/>
</dbReference>
<protein>
    <submittedName>
        <fullName evidence="2">Capsid protein</fullName>
    </submittedName>
</protein>
<evidence type="ECO:0000313" key="3">
    <source>
        <dbReference type="Proteomes" id="UP000278803"/>
    </source>
</evidence>
<evidence type="ECO:0000256" key="1">
    <source>
        <dbReference type="SAM" id="MobiDB-lite"/>
    </source>
</evidence>
<keyword evidence="3" id="KW-1185">Reference proteome</keyword>
<dbReference type="Proteomes" id="UP000278803">
    <property type="component" value="Segment"/>
</dbReference>
<dbReference type="RefSeq" id="YP_010784625.1">
    <property type="nucleotide sequence ID" value="NC_075327.1"/>
</dbReference>
<dbReference type="KEGG" id="vg:80521881"/>
<dbReference type="GeneID" id="80521881"/>
<evidence type="ECO:0000313" key="2">
    <source>
        <dbReference type="EMBL" id="ASU08509.1"/>
    </source>
</evidence>
<proteinExistence type="predicted"/>
<name>A0A2D0Y767_9VIRU</name>
<sequence length="310" mass="35466">MAYTRKRRYTRRSYGSSKAKKTTRPSARRYRSTGRTRRSIRKAPMSKRRILNTSSRKKRNGMLSWSNTTTSGSVRAPAIGPAYVNGAVGGFFAWQATAQQLDAQSTIANQATRTATTCYMKGLAEHLRIQTSSGLPWFHRRVCFTLKGINAFNSALSTDTPNFPISYYVDTSNGIERLWQNEQINNMPNTLNAQWSLLFKGTVDKDWNDYIIAPIDTTRVSVKFDKTWTMQSGNSSGIVRERKLWHPMNHNLVYDDDENGDIESSSYNSTTSKAGMGDYYVIDMFQRRSRWIKYGSSQITTNSTLYWHEK</sequence>
<feature type="compositionally biased region" description="Basic residues" evidence="1">
    <location>
        <begin position="1"/>
        <end position="11"/>
    </location>
</feature>
<feature type="region of interest" description="Disordered" evidence="1">
    <location>
        <begin position="1"/>
        <end position="70"/>
    </location>
</feature>
<accession>A0A2D0Y767</accession>
<organism evidence="2 3">
    <name type="scientific">Tick-associated genomovirus 2</name>
    <dbReference type="NCBI Taxonomy" id="2025478"/>
    <lineage>
        <taxon>Viruses</taxon>
        <taxon>Monodnaviria</taxon>
        <taxon>Shotokuvirae</taxon>
        <taxon>Cressdnaviricota</taxon>
        <taxon>Repensiviricetes</taxon>
        <taxon>Geplafuvirales</taxon>
        <taxon>Genomoviridae</taxon>
        <taxon>Gemykolovirus</taxon>
        <taxon>Gemykolovirus derva1</taxon>
    </lineage>
</organism>
<reference evidence="2 3" key="1">
    <citation type="submission" date="2017-05" db="EMBL/GenBank/DDBJ databases">
        <title>Identification of an anellovirus and three genomoviruses in ticks.</title>
        <authorList>
            <person name="Waits K."/>
            <person name="Edwards M."/>
            <person name="Fontenele R.S."/>
            <person name="Varsani A."/>
        </authorList>
    </citation>
    <scope>NUCLEOTIDE SEQUENCE [LARGE SCALE GENOMIC DNA]</scope>
    <source>
        <strain evidence="2">Tick24_130</strain>
    </source>
</reference>